<evidence type="ECO:0000256" key="9">
    <source>
        <dbReference type="ARBA" id="ARBA00023316"/>
    </source>
</evidence>
<dbReference type="GO" id="GO:0005789">
    <property type="term" value="C:endoplasmic reticulum membrane"/>
    <property type="evidence" value="ECO:0007669"/>
    <property type="project" value="UniProtKB-SubCell"/>
</dbReference>
<evidence type="ECO:0000256" key="10">
    <source>
        <dbReference type="SAM" id="Phobius"/>
    </source>
</evidence>
<evidence type="ECO:0000256" key="5">
    <source>
        <dbReference type="ARBA" id="ARBA00022729"/>
    </source>
</evidence>
<protein>
    <recommendedName>
        <fullName evidence="3">Protein BIG1</fullName>
    </recommendedName>
</protein>
<sequence length="288" mass="31377">MRLQLLASALALFGSSAAFSDSSPWVVLSTSSFDQNNASNIQTSAQIVEATKKALQSCPTDRYLLVNQPGISALDLQASKDCRMPHLCHAVEDKSISGKLMASEVVGDVKHTGLEDFIKEACAKKSGVSVEAIELSSPAKNDRAGSLAQSGMMRPNRGYLKLGADPFIDSAFAAKLEDLKNDKSYTVIFYSSAVEPVYEADFADPAHLELRRNVESPVLRREKKTSGRDNRNLFEKYQFFTPGIFMGLIVVIFLFAILYVGVSALGSLEVSYGAFEKDVSPASQKKQQ</sequence>
<proteinExistence type="inferred from homology"/>
<keyword evidence="6" id="KW-0256">Endoplasmic reticulum</keyword>
<dbReference type="InterPro" id="IPR046756">
    <property type="entry name" value="VAS1/VOA1_TM"/>
</dbReference>
<dbReference type="PANTHER" id="PTHR28285">
    <property type="entry name" value="PROTEIN BIG1"/>
    <property type="match status" value="1"/>
</dbReference>
<evidence type="ECO:0000256" key="7">
    <source>
        <dbReference type="ARBA" id="ARBA00022989"/>
    </source>
</evidence>
<keyword evidence="5 11" id="KW-0732">Signal</keyword>
<dbReference type="OrthoDB" id="9985059at2759"/>
<evidence type="ECO:0000256" key="1">
    <source>
        <dbReference type="ARBA" id="ARBA00004115"/>
    </source>
</evidence>
<keyword evidence="8 10" id="KW-0472">Membrane</keyword>
<dbReference type="GO" id="GO:0071555">
    <property type="term" value="P:cell wall organization"/>
    <property type="evidence" value="ECO:0007669"/>
    <property type="project" value="UniProtKB-KW"/>
</dbReference>
<dbReference type="GO" id="GO:0006078">
    <property type="term" value="P:(1-&gt;6)-beta-D-glucan biosynthetic process"/>
    <property type="evidence" value="ECO:0007669"/>
    <property type="project" value="TreeGrafter"/>
</dbReference>
<dbReference type="PANTHER" id="PTHR28285:SF1">
    <property type="entry name" value="PROTEIN BIG1"/>
    <property type="match status" value="1"/>
</dbReference>
<organism evidence="13 14">
    <name type="scientific">Clonostachys rhizophaga</name>
    <dbReference type="NCBI Taxonomy" id="160324"/>
    <lineage>
        <taxon>Eukaryota</taxon>
        <taxon>Fungi</taxon>
        <taxon>Dikarya</taxon>
        <taxon>Ascomycota</taxon>
        <taxon>Pezizomycotina</taxon>
        <taxon>Sordariomycetes</taxon>
        <taxon>Hypocreomycetidae</taxon>
        <taxon>Hypocreales</taxon>
        <taxon>Bionectriaceae</taxon>
        <taxon>Clonostachys</taxon>
    </lineage>
</organism>
<evidence type="ECO:0000256" key="2">
    <source>
        <dbReference type="ARBA" id="ARBA00008203"/>
    </source>
</evidence>
<keyword evidence="4 10" id="KW-0812">Transmembrane</keyword>
<dbReference type="GO" id="GO:0009272">
    <property type="term" value="P:fungal-type cell wall biogenesis"/>
    <property type="evidence" value="ECO:0007669"/>
    <property type="project" value="TreeGrafter"/>
</dbReference>
<dbReference type="InterPro" id="IPR037654">
    <property type="entry name" value="Big1"/>
</dbReference>
<evidence type="ECO:0000256" key="11">
    <source>
        <dbReference type="SAM" id="SignalP"/>
    </source>
</evidence>
<evidence type="ECO:0000313" key="14">
    <source>
        <dbReference type="Proteomes" id="UP000696573"/>
    </source>
</evidence>
<keyword evidence="14" id="KW-1185">Reference proteome</keyword>
<keyword evidence="9" id="KW-0961">Cell wall biogenesis/degradation</keyword>
<comment type="subcellular location">
    <subcellularLocation>
        <location evidence="1">Endoplasmic reticulum membrane</location>
        <topology evidence="1">Single-pass type I membrane protein</topology>
    </subcellularLocation>
</comment>
<evidence type="ECO:0000256" key="8">
    <source>
        <dbReference type="ARBA" id="ARBA00023136"/>
    </source>
</evidence>
<comment type="similarity">
    <text evidence="2">Belongs to the BIG1 family.</text>
</comment>
<feature type="transmembrane region" description="Helical" evidence="10">
    <location>
        <begin position="239"/>
        <end position="262"/>
    </location>
</feature>
<evidence type="ECO:0000259" key="12">
    <source>
        <dbReference type="Pfam" id="PF20520"/>
    </source>
</evidence>
<evidence type="ECO:0000313" key="13">
    <source>
        <dbReference type="EMBL" id="CAH0024082.1"/>
    </source>
</evidence>
<accession>A0A9N9VID9</accession>
<dbReference type="EMBL" id="CABFNQ020000694">
    <property type="protein sequence ID" value="CAH0024082.1"/>
    <property type="molecule type" value="Genomic_DNA"/>
</dbReference>
<evidence type="ECO:0000256" key="6">
    <source>
        <dbReference type="ARBA" id="ARBA00022824"/>
    </source>
</evidence>
<name>A0A9N9VID9_9HYPO</name>
<dbReference type="Proteomes" id="UP000696573">
    <property type="component" value="Unassembled WGS sequence"/>
</dbReference>
<feature type="signal peptide" evidence="11">
    <location>
        <begin position="1"/>
        <end position="18"/>
    </location>
</feature>
<comment type="caution">
    <text evidence="13">The sequence shown here is derived from an EMBL/GenBank/DDBJ whole genome shotgun (WGS) entry which is preliminary data.</text>
</comment>
<feature type="chain" id="PRO_5040323918" description="Protein BIG1" evidence="11">
    <location>
        <begin position="19"/>
        <end position="288"/>
    </location>
</feature>
<gene>
    <name evidence="13" type="ORF">CRHIZ90672A_00000498</name>
</gene>
<evidence type="ECO:0000256" key="3">
    <source>
        <dbReference type="ARBA" id="ARBA00022089"/>
    </source>
</evidence>
<evidence type="ECO:0000256" key="4">
    <source>
        <dbReference type="ARBA" id="ARBA00022692"/>
    </source>
</evidence>
<reference evidence="13" key="1">
    <citation type="submission" date="2021-10" db="EMBL/GenBank/DDBJ databases">
        <authorList>
            <person name="Piombo E."/>
        </authorList>
    </citation>
    <scope>NUCLEOTIDE SEQUENCE</scope>
</reference>
<feature type="domain" description="V-type proton ATPase subunit S1/VOA1 transmembrane" evidence="12">
    <location>
        <begin position="238"/>
        <end position="277"/>
    </location>
</feature>
<dbReference type="Pfam" id="PF20520">
    <property type="entry name" value="Ac45-VOA1_TM"/>
    <property type="match status" value="1"/>
</dbReference>
<keyword evidence="7 10" id="KW-1133">Transmembrane helix</keyword>
<dbReference type="AlphaFoldDB" id="A0A9N9VID9"/>